<comment type="pathway">
    <text evidence="3 4">Cofactor biosynthesis; coenzyme A biosynthesis; CoA from (R)-pantothenate: step 3/5.</text>
</comment>
<sequence length="417" mass="44072">MIPVSYDTNRSSGINTMSLAQRRILLGVSGGIAAYKSCELVRRLGDLDAEVRVVMTENAAHFVSATTFQALSGQPVRTSLWDAEAEAAMGHIELARWAERIIIAPASADLIARLAHGMANDLLTTVCLASAAPLYVAPAMNQQMWAHPAVQANVEILRQRGVHILGPASGDQACGDIGSGRMLEPLELREALIASFGAQVLRGLKVVVSAGPTYEDIDPVRFIGNRSSGRMGFAVAEAAAQAGANVTLVAGPVSMATPPGIVRRIDVRSAEQMRDAVVDASAGADIYIAAAAVGDYRPAEVASQKLKKHDGAPLELRLAENPDILATLAAQTVRPFLVGFAAETHDVERYAQDKLKRKGLDMIAANQVGGGLGFEAADNALTLYGPDGAIALPRASKTELARQLVAKVAERYRAVRP</sequence>
<comment type="similarity">
    <text evidence="3 4">In the N-terminal section; belongs to the HFCD (homo-oligomeric flavin containing Cys decarboxylase) superfamily.</text>
</comment>
<dbReference type="InterPro" id="IPR003382">
    <property type="entry name" value="Flavoprotein"/>
</dbReference>
<comment type="catalytic activity">
    <reaction evidence="3 4">
        <text>N-[(R)-4-phosphopantothenoyl]-L-cysteine + H(+) = (R)-4'-phosphopantetheine + CO2</text>
        <dbReference type="Rhea" id="RHEA:16793"/>
        <dbReference type="ChEBI" id="CHEBI:15378"/>
        <dbReference type="ChEBI" id="CHEBI:16526"/>
        <dbReference type="ChEBI" id="CHEBI:59458"/>
        <dbReference type="ChEBI" id="CHEBI:61723"/>
        <dbReference type="EC" id="4.1.1.36"/>
    </reaction>
</comment>
<protein>
    <recommendedName>
        <fullName evidence="3">Coenzyme A biosynthesis bifunctional protein CoaBC</fullName>
    </recommendedName>
    <alternativeName>
        <fullName evidence="3">DNA/pantothenate metabolism flavoprotein</fullName>
    </alternativeName>
    <alternativeName>
        <fullName evidence="3">Phosphopantothenoylcysteine synthetase/decarboxylase</fullName>
        <shortName evidence="3">PPCS-PPCDC</shortName>
    </alternativeName>
    <domain>
        <recommendedName>
            <fullName evidence="3">Phosphopantothenoylcysteine decarboxylase</fullName>
            <shortName evidence="3">PPC decarboxylase</shortName>
            <shortName evidence="3">PPC-DC</shortName>
            <ecNumber evidence="3">4.1.1.36</ecNumber>
        </recommendedName>
        <alternativeName>
            <fullName evidence="3">CoaC</fullName>
        </alternativeName>
    </domain>
    <domain>
        <recommendedName>
            <fullName evidence="3">Phosphopantothenate--cysteine ligase</fullName>
            <ecNumber evidence="3">6.3.2.5</ecNumber>
        </recommendedName>
        <alternativeName>
            <fullName evidence="3">CoaB</fullName>
        </alternativeName>
        <alternativeName>
            <fullName evidence="3">Phosphopantothenoylcysteine synthetase</fullName>
            <shortName evidence="3">PPC synthetase</shortName>
            <shortName evidence="3">PPC-S</shortName>
        </alternativeName>
    </domain>
</protein>
<comment type="caution">
    <text evidence="7">The sequence shown here is derived from an EMBL/GenBank/DDBJ whole genome shotgun (WGS) entry which is preliminary data.</text>
</comment>
<accession>A0ABV2K0M4</accession>
<keyword evidence="1 3" id="KW-0210">Decarboxylase</keyword>
<dbReference type="EC" id="4.1.1.36" evidence="3"/>
<name>A0ABV2K0M4_9GAMM</name>
<feature type="binding site" evidence="3">
    <location>
        <position position="340"/>
    </location>
    <ligand>
        <name>CTP</name>
        <dbReference type="ChEBI" id="CHEBI:37563"/>
    </ligand>
</feature>
<dbReference type="InterPro" id="IPR035929">
    <property type="entry name" value="CoaB-like_sf"/>
</dbReference>
<dbReference type="Proteomes" id="UP001549184">
    <property type="component" value="Unassembled WGS sequence"/>
</dbReference>
<proteinExistence type="inferred from homology"/>
<evidence type="ECO:0000313" key="8">
    <source>
        <dbReference type="Proteomes" id="UP001549184"/>
    </source>
</evidence>
<dbReference type="Pfam" id="PF02441">
    <property type="entry name" value="Flavoprotein"/>
    <property type="match status" value="1"/>
</dbReference>
<keyword evidence="3 4" id="KW-0288">FMN</keyword>
<evidence type="ECO:0000256" key="3">
    <source>
        <dbReference type="HAMAP-Rule" id="MF_02225"/>
    </source>
</evidence>
<feature type="binding site" evidence="3">
    <location>
        <begin position="322"/>
        <end position="325"/>
    </location>
    <ligand>
        <name>CTP</name>
        <dbReference type="ChEBI" id="CHEBI:37563"/>
    </ligand>
</feature>
<evidence type="ECO:0000256" key="1">
    <source>
        <dbReference type="ARBA" id="ARBA00022793"/>
    </source>
</evidence>
<gene>
    <name evidence="3" type="primary">coaBC</name>
    <name evidence="7" type="ORF">ABIC75_004372</name>
</gene>
<dbReference type="InterPro" id="IPR005252">
    <property type="entry name" value="CoaBC"/>
</dbReference>
<feature type="binding site" evidence="3">
    <location>
        <position position="305"/>
    </location>
    <ligand>
        <name>CTP</name>
        <dbReference type="ChEBI" id="CHEBI:37563"/>
    </ligand>
</feature>
<feature type="region of interest" description="Phosphopantothenoylcysteine decarboxylase" evidence="3">
    <location>
        <begin position="1"/>
        <end position="205"/>
    </location>
</feature>
<comment type="pathway">
    <text evidence="3 4">Cofactor biosynthesis; coenzyme A biosynthesis; CoA from (R)-pantothenate: step 2/5.</text>
</comment>
<keyword evidence="2 3" id="KW-0456">Lyase</keyword>
<comment type="caution">
    <text evidence="3">Lacks conserved residue(s) required for the propagation of feature annotation.</text>
</comment>
<comment type="function">
    <text evidence="3">Catalyzes two sequential steps in the biosynthesis of coenzyme A. In the first step cysteine is conjugated to 4'-phosphopantothenate to form 4-phosphopantothenoylcysteine. In the second step the latter compound is decarboxylated to form 4'-phosphopantotheine.</text>
</comment>
<comment type="catalytic activity">
    <reaction evidence="3 4">
        <text>(R)-4'-phosphopantothenate + L-cysteine + CTP = N-[(R)-4-phosphopantothenoyl]-L-cysteine + CMP + diphosphate + H(+)</text>
        <dbReference type="Rhea" id="RHEA:19397"/>
        <dbReference type="ChEBI" id="CHEBI:10986"/>
        <dbReference type="ChEBI" id="CHEBI:15378"/>
        <dbReference type="ChEBI" id="CHEBI:33019"/>
        <dbReference type="ChEBI" id="CHEBI:35235"/>
        <dbReference type="ChEBI" id="CHEBI:37563"/>
        <dbReference type="ChEBI" id="CHEBI:59458"/>
        <dbReference type="ChEBI" id="CHEBI:60377"/>
        <dbReference type="EC" id="6.3.2.5"/>
    </reaction>
</comment>
<dbReference type="GO" id="GO:0004632">
    <property type="term" value="F:phosphopantothenate--cysteine ligase activity"/>
    <property type="evidence" value="ECO:0007669"/>
    <property type="project" value="UniProtKB-EC"/>
</dbReference>
<evidence type="ECO:0000313" key="7">
    <source>
        <dbReference type="EMBL" id="MET3654624.1"/>
    </source>
</evidence>
<dbReference type="Gene3D" id="3.40.50.1950">
    <property type="entry name" value="Flavin prenyltransferase-like"/>
    <property type="match status" value="1"/>
</dbReference>
<dbReference type="SUPFAM" id="SSF102645">
    <property type="entry name" value="CoaB-like"/>
    <property type="match status" value="1"/>
</dbReference>
<keyword evidence="8" id="KW-1185">Reference proteome</keyword>
<feature type="binding site" evidence="3">
    <location>
        <position position="295"/>
    </location>
    <ligand>
        <name>CTP</name>
        <dbReference type="ChEBI" id="CHEBI:37563"/>
    </ligand>
</feature>
<evidence type="ECO:0000256" key="4">
    <source>
        <dbReference type="RuleBase" id="RU364078"/>
    </source>
</evidence>
<comment type="cofactor">
    <cofactor evidence="3">
        <name>FMN</name>
        <dbReference type="ChEBI" id="CHEBI:58210"/>
    </cofactor>
    <text evidence="3">Binds 1 FMN per subunit.</text>
</comment>
<feature type="domain" description="DNA/pantothenate metabolism flavoprotein C-terminal" evidence="6">
    <location>
        <begin position="201"/>
        <end position="410"/>
    </location>
</feature>
<dbReference type="EMBL" id="JBEPMU010000008">
    <property type="protein sequence ID" value="MET3654624.1"/>
    <property type="molecule type" value="Genomic_DNA"/>
</dbReference>
<dbReference type="PANTHER" id="PTHR14359:SF6">
    <property type="entry name" value="PHOSPHOPANTOTHENOYLCYSTEINE DECARBOXYLASE"/>
    <property type="match status" value="1"/>
</dbReference>
<feature type="binding site" evidence="3">
    <location>
        <position position="358"/>
    </location>
    <ligand>
        <name>CTP</name>
        <dbReference type="ChEBI" id="CHEBI:37563"/>
    </ligand>
</feature>
<reference evidence="7 8" key="1">
    <citation type="submission" date="2024-06" db="EMBL/GenBank/DDBJ databases">
        <title>Sorghum-associated microbial communities from plants grown in Nebraska, USA.</title>
        <authorList>
            <person name="Schachtman D."/>
        </authorList>
    </citation>
    <scope>NUCLEOTIDE SEQUENCE [LARGE SCALE GENOMIC DNA]</scope>
    <source>
        <strain evidence="7 8">1073</strain>
    </source>
</reference>
<keyword evidence="3" id="KW-0479">Metal-binding</keyword>
<evidence type="ECO:0000259" key="5">
    <source>
        <dbReference type="Pfam" id="PF02441"/>
    </source>
</evidence>
<feature type="binding site" evidence="3">
    <location>
        <position position="354"/>
    </location>
    <ligand>
        <name>CTP</name>
        <dbReference type="ChEBI" id="CHEBI:37563"/>
    </ligand>
</feature>
<dbReference type="Gene3D" id="3.40.50.10300">
    <property type="entry name" value="CoaB-like"/>
    <property type="match status" value="1"/>
</dbReference>
<dbReference type="GO" id="GO:0004633">
    <property type="term" value="F:phosphopantothenoylcysteine decarboxylase activity"/>
    <property type="evidence" value="ECO:0007669"/>
    <property type="project" value="UniProtKB-EC"/>
</dbReference>
<keyword evidence="3 4" id="KW-0285">Flavoprotein</keyword>
<feature type="domain" description="Flavoprotein" evidence="5">
    <location>
        <begin position="23"/>
        <end position="184"/>
    </location>
</feature>
<dbReference type="HAMAP" id="MF_02225">
    <property type="entry name" value="CoaBC"/>
    <property type="match status" value="1"/>
</dbReference>
<comment type="function">
    <text evidence="4">Catalyzes two steps in the biosynthesis of coenzyme A. In the first step cysteine is conjugated to 4'-phosphopantothenate to form 4-phosphopantothenoylcysteine, in the latter compound is decarboxylated to form 4'-phosphopantotheine.</text>
</comment>
<dbReference type="PANTHER" id="PTHR14359">
    <property type="entry name" value="HOMO-OLIGOMERIC FLAVIN CONTAINING CYS DECARBOXYLASE FAMILY"/>
    <property type="match status" value="1"/>
</dbReference>
<evidence type="ECO:0000256" key="2">
    <source>
        <dbReference type="ARBA" id="ARBA00023239"/>
    </source>
</evidence>
<keyword evidence="3" id="KW-0460">Magnesium</keyword>
<dbReference type="InterPro" id="IPR036551">
    <property type="entry name" value="Flavin_trans-like"/>
</dbReference>
<keyword evidence="3" id="KW-0511">Multifunctional enzyme</keyword>
<dbReference type="NCBIfam" id="TIGR00521">
    <property type="entry name" value="coaBC_dfp"/>
    <property type="match status" value="1"/>
</dbReference>
<dbReference type="Pfam" id="PF04127">
    <property type="entry name" value="DFP"/>
    <property type="match status" value="1"/>
</dbReference>
<keyword evidence="3 4" id="KW-0436">Ligase</keyword>
<comment type="cofactor">
    <cofactor evidence="3">
        <name>Mg(2+)</name>
        <dbReference type="ChEBI" id="CHEBI:18420"/>
    </cofactor>
</comment>
<comment type="similarity">
    <text evidence="3 4">In the C-terminal section; belongs to the PPC synthetase family.</text>
</comment>
<dbReference type="EC" id="6.3.2.5" evidence="3"/>
<dbReference type="SUPFAM" id="SSF52507">
    <property type="entry name" value="Homo-oligomeric flavin-containing Cys decarboxylases, HFCD"/>
    <property type="match status" value="1"/>
</dbReference>
<dbReference type="InterPro" id="IPR007085">
    <property type="entry name" value="DNA/pantothenate-metab_flavo_C"/>
</dbReference>
<organism evidence="7 8">
    <name type="scientific">Dyella japonica</name>
    <dbReference type="NCBI Taxonomy" id="231455"/>
    <lineage>
        <taxon>Bacteria</taxon>
        <taxon>Pseudomonadati</taxon>
        <taxon>Pseudomonadota</taxon>
        <taxon>Gammaproteobacteria</taxon>
        <taxon>Lysobacterales</taxon>
        <taxon>Rhodanobacteraceae</taxon>
        <taxon>Dyella</taxon>
    </lineage>
</organism>
<feature type="region of interest" description="Phosphopantothenate--cysteine ligase" evidence="3">
    <location>
        <begin position="206"/>
        <end position="417"/>
    </location>
</feature>
<feature type="active site" description="Proton donor" evidence="3">
    <location>
        <position position="174"/>
    </location>
</feature>
<evidence type="ECO:0000259" key="6">
    <source>
        <dbReference type="Pfam" id="PF04127"/>
    </source>
</evidence>